<reference evidence="15" key="1">
    <citation type="submission" date="2021-06" db="EMBL/GenBank/DDBJ databases">
        <authorList>
            <person name="Kallberg Y."/>
            <person name="Tangrot J."/>
            <person name="Rosling A."/>
        </authorList>
    </citation>
    <scope>NUCLEOTIDE SEQUENCE</scope>
    <source>
        <strain evidence="15">MA453B</strain>
    </source>
</reference>
<evidence type="ECO:0000256" key="3">
    <source>
        <dbReference type="ARBA" id="ARBA00011823"/>
    </source>
</evidence>
<dbReference type="Proteomes" id="UP000789405">
    <property type="component" value="Unassembled WGS sequence"/>
</dbReference>
<dbReference type="FunFam" id="3.30.590.10:FF:000011">
    <property type="entry name" value="Glutamine synthetase"/>
    <property type="match status" value="2"/>
</dbReference>
<comment type="catalytic activity">
    <reaction evidence="11">
        <text>L-glutamate + NH4(+) + ATP = L-glutamine + ADP + phosphate + H(+)</text>
        <dbReference type="Rhea" id="RHEA:16169"/>
        <dbReference type="ChEBI" id="CHEBI:15378"/>
        <dbReference type="ChEBI" id="CHEBI:28938"/>
        <dbReference type="ChEBI" id="CHEBI:29985"/>
        <dbReference type="ChEBI" id="CHEBI:30616"/>
        <dbReference type="ChEBI" id="CHEBI:43474"/>
        <dbReference type="ChEBI" id="CHEBI:58359"/>
        <dbReference type="ChEBI" id="CHEBI:456216"/>
        <dbReference type="EC" id="6.3.1.2"/>
    </reaction>
</comment>
<comment type="subunit">
    <text evidence="3">Homooctamer.</text>
</comment>
<evidence type="ECO:0000256" key="4">
    <source>
        <dbReference type="ARBA" id="ARBA00012937"/>
    </source>
</evidence>
<dbReference type="Gene3D" id="1.25.40.420">
    <property type="match status" value="1"/>
</dbReference>
<dbReference type="EMBL" id="CAJVPY010004193">
    <property type="protein sequence ID" value="CAG8612683.1"/>
    <property type="molecule type" value="Genomic_DNA"/>
</dbReference>
<dbReference type="Pfam" id="PF00651">
    <property type="entry name" value="BTB"/>
    <property type="match status" value="1"/>
</dbReference>
<dbReference type="InterPro" id="IPR014746">
    <property type="entry name" value="Gln_synth/guanido_kin_cat_dom"/>
</dbReference>
<evidence type="ECO:0000259" key="14">
    <source>
        <dbReference type="PROSITE" id="PS51986"/>
    </source>
</evidence>
<dbReference type="PANTHER" id="PTHR20852">
    <property type="entry name" value="GLUTAMINE SYNTHETASE"/>
    <property type="match status" value="1"/>
</dbReference>
<dbReference type="GO" id="GO:0005524">
    <property type="term" value="F:ATP binding"/>
    <property type="evidence" value="ECO:0007669"/>
    <property type="project" value="UniProtKB-KW"/>
</dbReference>
<accession>A0A9N9CR80</accession>
<comment type="subcellular location">
    <subcellularLocation>
        <location evidence="1">Cytoplasm</location>
    </subcellularLocation>
</comment>
<keyword evidence="6" id="KW-0963">Cytoplasm</keyword>
<dbReference type="Gene3D" id="3.30.590.10">
    <property type="entry name" value="Glutamine synthetase/guanido kinase, catalytic domain"/>
    <property type="match status" value="2"/>
</dbReference>
<dbReference type="AlphaFoldDB" id="A0A9N9CR80"/>
<dbReference type="InterPro" id="IPR011333">
    <property type="entry name" value="SKP1/BTB/POZ_sf"/>
</dbReference>
<evidence type="ECO:0000256" key="2">
    <source>
        <dbReference type="ARBA" id="ARBA00009897"/>
    </source>
</evidence>
<sequence>METLQNADTIIIVGDGKNIYANSQILKQKSQYFNSVLSESWARKKNDFYIIKKPNAKKESMNNVLQYLYFRKPYNSQGVKKFINTFSLADEMYISDAYLVMLRQYFDTKIEILLKNDLLLILGFIENYNNMQETVVKTILNKPKLFFSADKFQNIPIQHLKLVISKNNLNLKELQILNKVILWLYNNQDECNEILKYVRFDQITYEELSGFNCDNKGATIVIRKLKNEGSFIGGYNPLDWSIDDYYYNVSDGRVKSFSDTIYCKKNYGSSFGRSELFIQNNQNCWSYEHYHYYESIGLKKGIYELDLFEAFQINSDGGLRAKTKTLDKKPTDVSQLPEWNFDGSSTNQAPGDNSDVLLRPVAIFKDPFRGGDNILVLNKCYNNDRTPNTTNYCHSCAKIMKTYTDAHPWFGIKQEYTLFDMENNVLSWPKGGFPGPQGPYYCFVSTNVAFGHDIVEAHYRACLYAGQCEFKVGPCEGIDMGNWNGAGCYTNFLTQAMSEEGGIKAIYKAIDKMSKIHAKHIAVYGEGNDQHLTGHHETGHISQFFFGVANRSASICIPCHVAVEEKGYLEDRRPASNIDLYCVTHIIVEFTLPKSNNG</sequence>
<protein>
    <recommendedName>
        <fullName evidence="5">Glutamine synthetase</fullName>
        <ecNumber evidence="4">6.3.1.2</ecNumber>
    </recommendedName>
    <alternativeName>
        <fullName evidence="10">Glutamate--ammonia ligase</fullName>
    </alternativeName>
</protein>
<feature type="domain" description="BTB" evidence="13">
    <location>
        <begin position="7"/>
        <end position="69"/>
    </location>
</feature>
<evidence type="ECO:0000256" key="9">
    <source>
        <dbReference type="ARBA" id="ARBA00022840"/>
    </source>
</evidence>
<name>A0A9N9CR80_9GLOM</name>
<evidence type="ECO:0000256" key="5">
    <source>
        <dbReference type="ARBA" id="ARBA00021364"/>
    </source>
</evidence>
<evidence type="ECO:0000259" key="13">
    <source>
        <dbReference type="PROSITE" id="PS50097"/>
    </source>
</evidence>
<dbReference type="PROSITE" id="PS51986">
    <property type="entry name" value="GS_BETA_GRASP"/>
    <property type="match status" value="1"/>
</dbReference>
<comment type="similarity">
    <text evidence="2 12">Belongs to the glutamine synthetase family.</text>
</comment>
<dbReference type="SUPFAM" id="SSF54695">
    <property type="entry name" value="POZ domain"/>
    <property type="match status" value="1"/>
</dbReference>
<dbReference type="Pfam" id="PF07707">
    <property type="entry name" value="BACK"/>
    <property type="match status" value="1"/>
</dbReference>
<evidence type="ECO:0000256" key="6">
    <source>
        <dbReference type="ARBA" id="ARBA00022490"/>
    </source>
</evidence>
<keyword evidence="9" id="KW-0067">ATP-binding</keyword>
<dbReference type="InterPro" id="IPR011705">
    <property type="entry name" value="BACK"/>
</dbReference>
<proteinExistence type="inferred from homology"/>
<dbReference type="SUPFAM" id="SSF54368">
    <property type="entry name" value="Glutamine synthetase, N-terminal domain"/>
    <property type="match status" value="1"/>
</dbReference>
<dbReference type="GO" id="GO:0006542">
    <property type="term" value="P:glutamine biosynthetic process"/>
    <property type="evidence" value="ECO:0007669"/>
    <property type="project" value="InterPro"/>
</dbReference>
<dbReference type="OrthoDB" id="1936100at2759"/>
<evidence type="ECO:0000313" key="16">
    <source>
        <dbReference type="Proteomes" id="UP000789405"/>
    </source>
</evidence>
<evidence type="ECO:0000256" key="12">
    <source>
        <dbReference type="PROSITE-ProRule" id="PRU01330"/>
    </source>
</evidence>
<gene>
    <name evidence="15" type="ORF">DERYTH_LOCUS8222</name>
</gene>
<dbReference type="SUPFAM" id="SSF55931">
    <property type="entry name" value="Glutamine synthetase/guanido kinase"/>
    <property type="match status" value="1"/>
</dbReference>
<keyword evidence="7" id="KW-0436">Ligase</keyword>
<dbReference type="GO" id="GO:0004356">
    <property type="term" value="F:glutamine synthetase activity"/>
    <property type="evidence" value="ECO:0007669"/>
    <property type="project" value="UniProtKB-EC"/>
</dbReference>
<evidence type="ECO:0000256" key="1">
    <source>
        <dbReference type="ARBA" id="ARBA00004496"/>
    </source>
</evidence>
<dbReference type="InterPro" id="IPR027302">
    <property type="entry name" value="Gln_synth_N_conserv_site"/>
</dbReference>
<dbReference type="EC" id="6.3.1.2" evidence="4"/>
<dbReference type="InterPro" id="IPR008147">
    <property type="entry name" value="Gln_synt_N"/>
</dbReference>
<feature type="domain" description="GS beta-grasp" evidence="14">
    <location>
        <begin position="303"/>
        <end position="385"/>
    </location>
</feature>
<dbReference type="Gene3D" id="3.10.20.70">
    <property type="entry name" value="Glutamine synthetase, N-terminal domain"/>
    <property type="match status" value="1"/>
</dbReference>
<organism evidence="15 16">
    <name type="scientific">Dentiscutata erythropus</name>
    <dbReference type="NCBI Taxonomy" id="1348616"/>
    <lineage>
        <taxon>Eukaryota</taxon>
        <taxon>Fungi</taxon>
        <taxon>Fungi incertae sedis</taxon>
        <taxon>Mucoromycota</taxon>
        <taxon>Glomeromycotina</taxon>
        <taxon>Glomeromycetes</taxon>
        <taxon>Diversisporales</taxon>
        <taxon>Gigasporaceae</taxon>
        <taxon>Dentiscutata</taxon>
    </lineage>
</organism>
<dbReference type="InterPro" id="IPR036651">
    <property type="entry name" value="Gln_synt_N_sf"/>
</dbReference>
<evidence type="ECO:0000256" key="11">
    <source>
        <dbReference type="ARBA" id="ARBA00049436"/>
    </source>
</evidence>
<dbReference type="PROSITE" id="PS50097">
    <property type="entry name" value="BTB"/>
    <property type="match status" value="1"/>
</dbReference>
<evidence type="ECO:0000256" key="10">
    <source>
        <dbReference type="ARBA" id="ARBA00030668"/>
    </source>
</evidence>
<dbReference type="InterPro" id="IPR050292">
    <property type="entry name" value="Glutamine_Synthetase"/>
</dbReference>
<evidence type="ECO:0000256" key="7">
    <source>
        <dbReference type="ARBA" id="ARBA00022598"/>
    </source>
</evidence>
<dbReference type="Gene3D" id="3.30.710.10">
    <property type="entry name" value="Potassium Channel Kv1.1, Chain A"/>
    <property type="match status" value="1"/>
</dbReference>
<dbReference type="PANTHER" id="PTHR20852:SF57">
    <property type="entry name" value="GLUTAMINE SYNTHETASE 2 CYTOPLASMIC"/>
    <property type="match status" value="1"/>
</dbReference>
<dbReference type="GO" id="GO:0005737">
    <property type="term" value="C:cytoplasm"/>
    <property type="evidence" value="ECO:0007669"/>
    <property type="project" value="UniProtKB-SubCell"/>
</dbReference>
<dbReference type="SMART" id="SM01230">
    <property type="entry name" value="Gln-synt_C"/>
    <property type="match status" value="1"/>
</dbReference>
<comment type="caution">
    <text evidence="15">The sequence shown here is derived from an EMBL/GenBank/DDBJ whole genome shotgun (WGS) entry which is preliminary data.</text>
</comment>
<feature type="non-terminal residue" evidence="15">
    <location>
        <position position="1"/>
    </location>
</feature>
<evidence type="ECO:0000313" key="15">
    <source>
        <dbReference type="EMBL" id="CAG8612683.1"/>
    </source>
</evidence>
<dbReference type="PROSITE" id="PS00180">
    <property type="entry name" value="GLNA_1"/>
    <property type="match status" value="1"/>
</dbReference>
<dbReference type="InterPro" id="IPR008146">
    <property type="entry name" value="Gln_synth_cat_dom"/>
</dbReference>
<keyword evidence="8" id="KW-0547">Nucleotide-binding</keyword>
<keyword evidence="16" id="KW-1185">Reference proteome</keyword>
<evidence type="ECO:0000256" key="8">
    <source>
        <dbReference type="ARBA" id="ARBA00022741"/>
    </source>
</evidence>
<dbReference type="InterPro" id="IPR000210">
    <property type="entry name" value="BTB/POZ_dom"/>
</dbReference>